<evidence type="ECO:0008006" key="5">
    <source>
        <dbReference type="Google" id="ProtNLM"/>
    </source>
</evidence>
<dbReference type="SUPFAM" id="SSF54001">
    <property type="entry name" value="Cysteine proteinases"/>
    <property type="match status" value="1"/>
</dbReference>
<feature type="compositionally biased region" description="Polar residues" evidence="1">
    <location>
        <begin position="397"/>
        <end position="423"/>
    </location>
</feature>
<keyword evidence="2" id="KW-0812">Transmembrane</keyword>
<reference evidence="3 4" key="1">
    <citation type="submission" date="2016-08" db="EMBL/GenBank/DDBJ databases">
        <title>Genomes of anaerobic fungi encode conserved fungal cellulosomes for biomass hydrolysis.</title>
        <authorList>
            <consortium name="DOE Joint Genome Institute"/>
            <person name="Haitjema C.H."/>
            <person name="Gilmore S.P."/>
            <person name="Henske J.K."/>
            <person name="Solomon K.V."/>
            <person name="De Groot R."/>
            <person name="Kuo A."/>
            <person name="Mondo S.J."/>
            <person name="Salamov A.A."/>
            <person name="Labutti K."/>
            <person name="Zhao Z."/>
            <person name="Chiniquy J."/>
            <person name="Barry K."/>
            <person name="Brewer H.M."/>
            <person name="Purvine S.O."/>
            <person name="Wright A.T."/>
            <person name="Boxma B."/>
            <person name="Van Alen T."/>
            <person name="Hackstein J.H."/>
            <person name="Baker S.E."/>
            <person name="Grigoriev I.V."/>
            <person name="O'Malley M.A."/>
        </authorList>
    </citation>
    <scope>NUCLEOTIDE SEQUENCE [LARGE SCALE GENOMIC DNA]</scope>
    <source>
        <strain evidence="4">finn</strain>
    </source>
</reference>
<evidence type="ECO:0000313" key="4">
    <source>
        <dbReference type="Proteomes" id="UP000193719"/>
    </source>
</evidence>
<sequence length="622" mass="69986">MIPIKFWTNEEKDELQEQLNDNADISEIDDSVNFSFYNQLSSLEQKYYDSIYSNSVKSPPDLTIKVSLTMDTSNPKAFIAELQESAEKVFTAVVYENPELWWLGTYTLKLSYNKTKYIITFNTVPSNSKFSVYTKYDIANLNQEIEQSKKVIMEEIAKLNLTTNYAIIRYIHDFLAVKNVYTLNENLLHIRTIYGSLVENKCVCEGYAEAFQYIAQQYGINCIIGRSSTHEWNYVEMDGKWYAVDVTFDDRTSKGVTPLHNTYNNIITEYFLIGTDHIDYKKKKFSEDKDHILVYSGYSNEHIVSYPYIEAEDYVPSDIELMEIELIDLSEIASITTTRKTTTTTKSTTPLIGITTTTTANIITNIEPTTINTTNNTNIEPTTIDTTNNTNIEPTTVDTTNNTNIEPTTVDTTFNTNIEPTTVDTTNNTNIEPTTIDTTNNTNIEPTTVDTTNNTNIEPTTVDTTNNTNIESTTIDTATATYTETITTTLVDIITTANTNLIVTTIDTTTTKPTITTVKNTTINPVSMSTKISSTTNKSEISKITPTPIATNNKSTTQNEDIVYQVTTYEDNIENPTIEIENPNYNKNNSGKDTSSTNAISISTTIILNIIISIIVAFFFIE</sequence>
<dbReference type="AlphaFoldDB" id="A0A1Y1VAN6"/>
<dbReference type="Proteomes" id="UP000193719">
    <property type="component" value="Unassembled WGS sequence"/>
</dbReference>
<reference evidence="3 4" key="2">
    <citation type="submission" date="2016-08" db="EMBL/GenBank/DDBJ databases">
        <title>Pervasive Adenine N6-methylation of Active Genes in Fungi.</title>
        <authorList>
            <consortium name="DOE Joint Genome Institute"/>
            <person name="Mondo S.J."/>
            <person name="Dannebaum R.O."/>
            <person name="Kuo R.C."/>
            <person name="Labutti K."/>
            <person name="Haridas S."/>
            <person name="Kuo A."/>
            <person name="Salamov A."/>
            <person name="Ahrendt S.R."/>
            <person name="Lipzen A."/>
            <person name="Sullivan W."/>
            <person name="Andreopoulos W.B."/>
            <person name="Clum A."/>
            <person name="Lindquist E."/>
            <person name="Daum C."/>
            <person name="Ramamoorthy G.K."/>
            <person name="Gryganskyi A."/>
            <person name="Culley D."/>
            <person name="Magnuson J.K."/>
            <person name="James T.Y."/>
            <person name="O'Malley M.A."/>
            <person name="Stajich J.E."/>
            <person name="Spatafora J.W."/>
            <person name="Visel A."/>
            <person name="Grigoriev I.V."/>
        </authorList>
    </citation>
    <scope>NUCLEOTIDE SEQUENCE [LARGE SCALE GENOMIC DNA]</scope>
    <source>
        <strain evidence="4">finn</strain>
    </source>
</reference>
<feature type="compositionally biased region" description="Low complexity" evidence="1">
    <location>
        <begin position="373"/>
        <end position="396"/>
    </location>
</feature>
<evidence type="ECO:0000313" key="3">
    <source>
        <dbReference type="EMBL" id="ORX51423.1"/>
    </source>
</evidence>
<feature type="region of interest" description="Disordered" evidence="1">
    <location>
        <begin position="373"/>
        <end position="458"/>
    </location>
</feature>
<organism evidence="3 4">
    <name type="scientific">Piromyces finnis</name>
    <dbReference type="NCBI Taxonomy" id="1754191"/>
    <lineage>
        <taxon>Eukaryota</taxon>
        <taxon>Fungi</taxon>
        <taxon>Fungi incertae sedis</taxon>
        <taxon>Chytridiomycota</taxon>
        <taxon>Chytridiomycota incertae sedis</taxon>
        <taxon>Neocallimastigomycetes</taxon>
        <taxon>Neocallimastigales</taxon>
        <taxon>Neocallimastigaceae</taxon>
        <taxon>Piromyces</taxon>
    </lineage>
</organism>
<gene>
    <name evidence="3" type="ORF">BCR36DRAFT_582968</name>
</gene>
<evidence type="ECO:0000256" key="2">
    <source>
        <dbReference type="SAM" id="Phobius"/>
    </source>
</evidence>
<name>A0A1Y1VAN6_9FUNG</name>
<keyword evidence="2" id="KW-1133">Transmembrane helix</keyword>
<keyword evidence="2" id="KW-0472">Membrane</keyword>
<comment type="caution">
    <text evidence="3">The sequence shown here is derived from an EMBL/GenBank/DDBJ whole genome shotgun (WGS) entry which is preliminary data.</text>
</comment>
<feature type="transmembrane region" description="Helical" evidence="2">
    <location>
        <begin position="599"/>
        <end position="621"/>
    </location>
</feature>
<dbReference type="OrthoDB" id="2128161at2759"/>
<proteinExistence type="predicted"/>
<accession>A0A1Y1VAN6</accession>
<evidence type="ECO:0000256" key="1">
    <source>
        <dbReference type="SAM" id="MobiDB-lite"/>
    </source>
</evidence>
<dbReference type="InterPro" id="IPR038765">
    <property type="entry name" value="Papain-like_cys_pep_sf"/>
</dbReference>
<dbReference type="EMBL" id="MCFH01000018">
    <property type="protein sequence ID" value="ORX51423.1"/>
    <property type="molecule type" value="Genomic_DNA"/>
</dbReference>
<dbReference type="STRING" id="1754191.A0A1Y1VAN6"/>
<feature type="compositionally biased region" description="Polar residues" evidence="1">
    <location>
        <begin position="449"/>
        <end position="458"/>
    </location>
</feature>
<feature type="compositionally biased region" description="Low complexity" evidence="1">
    <location>
        <begin position="424"/>
        <end position="448"/>
    </location>
</feature>
<keyword evidence="4" id="KW-1185">Reference proteome</keyword>
<protein>
    <recommendedName>
        <fullName evidence="5">Transglutaminase-like domain-containing protein</fullName>
    </recommendedName>
</protein>